<dbReference type="InterPro" id="IPR003737">
    <property type="entry name" value="GlcNAc_PI_deacetylase-related"/>
</dbReference>
<dbReference type="Proteomes" id="UP001229209">
    <property type="component" value="Unassembled WGS sequence"/>
</dbReference>
<name>A0ABT9LYV7_9BACL</name>
<dbReference type="PANTHER" id="PTHR12993:SF11">
    <property type="entry name" value="N-ACETYLGLUCOSAMINYL-PHOSPHATIDYLINOSITOL DE-N-ACETYLASE"/>
    <property type="match status" value="1"/>
</dbReference>
<dbReference type="PANTHER" id="PTHR12993">
    <property type="entry name" value="N-ACETYLGLUCOSAMINYL-PHOSPHATIDYLINOSITOL DE-N-ACETYLASE-RELATED"/>
    <property type="match status" value="1"/>
</dbReference>
<dbReference type="EMBL" id="JAURUO010000015">
    <property type="protein sequence ID" value="MDP9729462.1"/>
    <property type="molecule type" value="Genomic_DNA"/>
</dbReference>
<sequence>MNIRSIMNLPDLLEIRSLVCVEPHPDDNEVGAAGTLFQLAQNGCQIHFVTVTDGAAGTSNPDVAGTKLAHIRREERLQAAKLLGVTESIFLNFPDAGTYQVDDLTAQLVDIFRKLQPQMVMTVDPWMAYEAHPDHIKTGKAVAEAVLFSSNPCYKPEAGEPFAVQQIAFYATNYPNTYVDITHVWENKLAALLTHKSQFDNEEWPLLSEYLRLEANEIYALKLKHDQQLVTNSTHGSPKNGLAEAFKVLSSRQLHFFPSALFS</sequence>
<evidence type="ECO:0000313" key="1">
    <source>
        <dbReference type="EMBL" id="MDP9729462.1"/>
    </source>
</evidence>
<protein>
    <submittedName>
        <fullName evidence="1">LmbE family N-acetylglucosaminyl deacetylase</fullName>
    </submittedName>
</protein>
<gene>
    <name evidence="1" type="ORF">J2S04_002435</name>
</gene>
<dbReference type="Gene3D" id="3.40.50.10320">
    <property type="entry name" value="LmbE-like"/>
    <property type="match status" value="1"/>
</dbReference>
<accession>A0ABT9LYV7</accession>
<organism evidence="1 2">
    <name type="scientific">Alicyclobacillus tolerans</name>
    <dbReference type="NCBI Taxonomy" id="90970"/>
    <lineage>
        <taxon>Bacteria</taxon>
        <taxon>Bacillati</taxon>
        <taxon>Bacillota</taxon>
        <taxon>Bacilli</taxon>
        <taxon>Bacillales</taxon>
        <taxon>Alicyclobacillaceae</taxon>
        <taxon>Alicyclobacillus</taxon>
    </lineage>
</organism>
<dbReference type="RefSeq" id="WP_306955246.1">
    <property type="nucleotide sequence ID" value="NZ_JAURUO010000015.1"/>
</dbReference>
<dbReference type="SUPFAM" id="SSF102588">
    <property type="entry name" value="LmbE-like"/>
    <property type="match status" value="1"/>
</dbReference>
<dbReference type="InterPro" id="IPR024078">
    <property type="entry name" value="LmbE-like_dom_sf"/>
</dbReference>
<dbReference type="Pfam" id="PF02585">
    <property type="entry name" value="PIG-L"/>
    <property type="match status" value="1"/>
</dbReference>
<proteinExistence type="predicted"/>
<comment type="caution">
    <text evidence="1">The sequence shown here is derived from an EMBL/GenBank/DDBJ whole genome shotgun (WGS) entry which is preliminary data.</text>
</comment>
<keyword evidence="2" id="KW-1185">Reference proteome</keyword>
<evidence type="ECO:0000313" key="2">
    <source>
        <dbReference type="Proteomes" id="UP001229209"/>
    </source>
</evidence>
<reference evidence="1 2" key="1">
    <citation type="submission" date="2023-07" db="EMBL/GenBank/DDBJ databases">
        <title>Genomic Encyclopedia of Type Strains, Phase IV (KMG-IV): sequencing the most valuable type-strain genomes for metagenomic binning, comparative biology and taxonomic classification.</title>
        <authorList>
            <person name="Goeker M."/>
        </authorList>
    </citation>
    <scope>NUCLEOTIDE SEQUENCE [LARGE SCALE GENOMIC DNA]</scope>
    <source>
        <strain evidence="1 2">DSM 25924</strain>
    </source>
</reference>